<name>A0A7G9YQQ8_9EURY</name>
<reference evidence="5" key="1">
    <citation type="submission" date="2020-06" db="EMBL/GenBank/DDBJ databases">
        <title>Unique genomic features of the anaerobic methanotrophic archaea.</title>
        <authorList>
            <person name="Chadwick G.L."/>
            <person name="Skennerton C.T."/>
            <person name="Laso-Perez R."/>
            <person name="Leu A.O."/>
            <person name="Speth D.R."/>
            <person name="Yu H."/>
            <person name="Morgan-Lang C."/>
            <person name="Hatzenpichler R."/>
            <person name="Goudeau D."/>
            <person name="Malmstrom R."/>
            <person name="Brazelton W.J."/>
            <person name="Woyke T."/>
            <person name="Hallam S.J."/>
            <person name="Tyson G.W."/>
            <person name="Wegener G."/>
            <person name="Boetius A."/>
            <person name="Orphan V."/>
        </authorList>
    </citation>
    <scope>NUCLEOTIDE SEQUENCE</scope>
</reference>
<evidence type="ECO:0000313" key="5">
    <source>
        <dbReference type="EMBL" id="QNO50342.1"/>
    </source>
</evidence>
<accession>A0A7G9YQQ8</accession>
<protein>
    <submittedName>
        <fullName evidence="5">Uncharacterized protein</fullName>
    </submittedName>
</protein>
<dbReference type="EMBL" id="MT631004">
    <property type="protein sequence ID" value="QNO44717.1"/>
    <property type="molecule type" value="Genomic_DNA"/>
</dbReference>
<evidence type="ECO:0000256" key="1">
    <source>
        <dbReference type="SAM" id="Coils"/>
    </source>
</evidence>
<organism evidence="5">
    <name type="scientific">Candidatus Methanogaster sp. ANME-2c ERB4</name>
    <dbReference type="NCBI Taxonomy" id="2759911"/>
    <lineage>
        <taxon>Archaea</taxon>
        <taxon>Methanobacteriati</taxon>
        <taxon>Methanobacteriota</taxon>
        <taxon>Stenosarchaea group</taxon>
        <taxon>Methanomicrobia</taxon>
        <taxon>Methanosarcinales</taxon>
        <taxon>ANME-2 cluster</taxon>
        <taxon>Candidatus Methanogasteraceae</taxon>
        <taxon>Candidatus Methanogaster</taxon>
    </lineage>
</organism>
<dbReference type="EMBL" id="MT631429">
    <property type="protein sequence ID" value="QNO50342.1"/>
    <property type="molecule type" value="Genomic_DNA"/>
</dbReference>
<feature type="coiled-coil region" evidence="1">
    <location>
        <begin position="183"/>
        <end position="217"/>
    </location>
</feature>
<proteinExistence type="predicted"/>
<evidence type="ECO:0000313" key="3">
    <source>
        <dbReference type="EMBL" id="QNO43602.1"/>
    </source>
</evidence>
<evidence type="ECO:0000313" key="2">
    <source>
        <dbReference type="EMBL" id="QNO43573.1"/>
    </source>
</evidence>
<dbReference type="EMBL" id="MT630847">
    <property type="protein sequence ID" value="QNO43602.1"/>
    <property type="molecule type" value="Genomic_DNA"/>
</dbReference>
<evidence type="ECO:0000313" key="4">
    <source>
        <dbReference type="EMBL" id="QNO44717.1"/>
    </source>
</evidence>
<sequence>MCPKSRLVPKYYIPLGIWARLSASQLDMIITKEASTEEKQQALCSITKYFQYILKLNIESGGMILFRNFDSELRLEHLNVVATKSLGLTINQICRLLKYTSLDDTPLDFSIKIQDDGELMKIYKEFEEWLDNISSVKETIAYFHCYNKLMFHELNSIYMPWYGKKAPQIPHKCEKVFQTFKYLEKLELKKDKGKISKSEYKERKEEGEEDLNKFILEFF</sequence>
<keyword evidence="1" id="KW-0175">Coiled coil</keyword>
<dbReference type="EMBL" id="MT630845">
    <property type="protein sequence ID" value="QNO43573.1"/>
    <property type="molecule type" value="Genomic_DNA"/>
</dbReference>
<dbReference type="AlphaFoldDB" id="A0A7G9YQQ8"/>
<gene>
    <name evidence="4" type="ORF">DFBDAOMO_00001</name>
    <name evidence="2" type="ORF">HMEJMANM_00042</name>
    <name evidence="3" type="ORF">LAPIAFBC_00009</name>
    <name evidence="5" type="ORF">PMDBIBLC_00004</name>
</gene>